<feature type="compositionally biased region" description="Polar residues" evidence="1">
    <location>
        <begin position="215"/>
        <end position="227"/>
    </location>
</feature>
<dbReference type="Gramene" id="GBG91010">
    <property type="protein sequence ID" value="GBG91010"/>
    <property type="gene ID" value="CBR_g51668"/>
</dbReference>
<feature type="compositionally biased region" description="Acidic residues" evidence="1">
    <location>
        <begin position="290"/>
        <end position="301"/>
    </location>
</feature>
<dbReference type="Proteomes" id="UP000265515">
    <property type="component" value="Unassembled WGS sequence"/>
</dbReference>
<feature type="region of interest" description="Disordered" evidence="1">
    <location>
        <begin position="617"/>
        <end position="636"/>
    </location>
</feature>
<organism evidence="2 3">
    <name type="scientific">Chara braunii</name>
    <name type="common">Braun's stonewort</name>
    <dbReference type="NCBI Taxonomy" id="69332"/>
    <lineage>
        <taxon>Eukaryota</taxon>
        <taxon>Viridiplantae</taxon>
        <taxon>Streptophyta</taxon>
        <taxon>Charophyceae</taxon>
        <taxon>Charales</taxon>
        <taxon>Characeae</taxon>
        <taxon>Chara</taxon>
    </lineage>
</organism>
<evidence type="ECO:0000313" key="2">
    <source>
        <dbReference type="EMBL" id="GBG91010.1"/>
    </source>
</evidence>
<feature type="compositionally biased region" description="Acidic residues" evidence="1">
    <location>
        <begin position="447"/>
        <end position="460"/>
    </location>
</feature>
<dbReference type="EMBL" id="BFEA01000862">
    <property type="protein sequence ID" value="GBG91010.1"/>
    <property type="molecule type" value="Genomic_DNA"/>
</dbReference>
<feature type="compositionally biased region" description="Basic and acidic residues" evidence="1">
    <location>
        <begin position="346"/>
        <end position="355"/>
    </location>
</feature>
<gene>
    <name evidence="2" type="ORF">CBR_g51668</name>
</gene>
<dbReference type="AlphaFoldDB" id="A0A388M8X9"/>
<feature type="compositionally biased region" description="Basic and acidic residues" evidence="1">
    <location>
        <begin position="393"/>
        <end position="403"/>
    </location>
</feature>
<sequence>MADVQRRLPLLVLAVVVFLIVVFLHVCLSWRPWKQHRKRASTKRAAGERPMVGMQARAGVGAGQGGRRPPTAEPPRRYDPSLYSHLESWEMPLPPSDEDPETEEVPTLPLASGSTHLLSQTVRACGSASNEGGEFTSLLHQGLGDDDDGGLYLRFGLCSDGAREASRTFIIDADPSPLGVQQSGSQHTEHSTLRGGASVTGGVGPSAVGRKHGSSAPSADRLTSTCPARNGVATGSLRIGGARPLMPKRTTPTQPDLRDDDACRPAVRPAPTVENITRGVSNMRAHSDGGDDDGGGGDDADERFREDVEAGDDDDDIPIRPLGKTGGRGRGRNRGDVRGRSVGRGGRGDVSDDGGKSATYRSPEEQMQRDFPLIRSHRQARLHRSPRSMSTRENTRGKKRDVVLDDNQGQRRGRRHAPKAKRVRSKDASTRVSLRGAQGWAAAAEGDYVEEFTTEEDQEEATTSAVRESGRQRSSDQSASKRMLTPPPEAQQQRARDTQTEKAAVVDLGGEDDEPLDRRRMRTRTTATPPRAVMARAAVNERPVSGRLSTTLSQPRQRNEGGNGGSVQRGGGGEVVADARAVGAEAAGAAGAGGSGNVAPVATAREEAEVVATVREEVRGEKKGDREGGEPGSSQVRRGVMTKDLIDRVVLGVDDKAFWMTGEGRTLYNIIHDTREYFVAIASGLPPRAIPRSVVLPKSSTRVGRIADQSQLQQAISRAAAVENVALRILHDWVFKSGNRPRGYHVAFQYSLESFATDIARAMWYGEEWCDVVSPTVCAHTIDLSMDLPLWFAGANIEDRPDDDDMAAHQESTAVCIAHAFRAEVQMGALIDGEFISHDRLCREADCFRLLFAACMWIMRMAGDDLRSHYFLLREPRGEAHTRRVHASLLRSSTICRPRRENRHREAREGERYVRTVPRLCLSMGTQRHWFQARRENNGARGCEEARLVGFGPPR</sequence>
<feature type="compositionally biased region" description="Basic residues" evidence="1">
    <location>
        <begin position="411"/>
        <end position="424"/>
    </location>
</feature>
<feature type="region of interest" description="Disordered" evidence="1">
    <location>
        <begin position="38"/>
        <end position="108"/>
    </location>
</feature>
<comment type="caution">
    <text evidence="2">The sequence shown here is derived from an EMBL/GenBank/DDBJ whole genome shotgun (WGS) entry which is preliminary data.</text>
</comment>
<accession>A0A388M8X9</accession>
<dbReference type="STRING" id="69332.A0A388M8X9"/>
<keyword evidence="3" id="KW-1185">Reference proteome</keyword>
<proteinExistence type="predicted"/>
<feature type="compositionally biased region" description="Low complexity" evidence="1">
    <location>
        <begin position="524"/>
        <end position="538"/>
    </location>
</feature>
<feature type="compositionally biased region" description="Basic residues" evidence="1">
    <location>
        <begin position="375"/>
        <end position="386"/>
    </location>
</feature>
<name>A0A388M8X9_CHABU</name>
<feature type="region of interest" description="Disordered" evidence="1">
    <location>
        <begin position="174"/>
        <end position="572"/>
    </location>
</feature>
<feature type="compositionally biased region" description="Basic and acidic residues" evidence="1">
    <location>
        <begin position="617"/>
        <end position="629"/>
    </location>
</feature>
<protein>
    <submittedName>
        <fullName evidence="2">Uncharacterized protein</fullName>
    </submittedName>
</protein>
<feature type="compositionally biased region" description="Gly residues" evidence="1">
    <location>
        <begin position="561"/>
        <end position="572"/>
    </location>
</feature>
<evidence type="ECO:0000256" key="1">
    <source>
        <dbReference type="SAM" id="MobiDB-lite"/>
    </source>
</evidence>
<feature type="compositionally biased region" description="Polar residues" evidence="1">
    <location>
        <begin position="547"/>
        <end position="556"/>
    </location>
</feature>
<reference evidence="2 3" key="1">
    <citation type="journal article" date="2018" name="Cell">
        <title>The Chara Genome: Secondary Complexity and Implications for Plant Terrestrialization.</title>
        <authorList>
            <person name="Nishiyama T."/>
            <person name="Sakayama H."/>
            <person name="Vries J.D."/>
            <person name="Buschmann H."/>
            <person name="Saint-Marcoux D."/>
            <person name="Ullrich K.K."/>
            <person name="Haas F.B."/>
            <person name="Vanderstraeten L."/>
            <person name="Becker D."/>
            <person name="Lang D."/>
            <person name="Vosolsobe S."/>
            <person name="Rombauts S."/>
            <person name="Wilhelmsson P.K.I."/>
            <person name="Janitza P."/>
            <person name="Kern R."/>
            <person name="Heyl A."/>
            <person name="Rumpler F."/>
            <person name="Villalobos L.I.A.C."/>
            <person name="Clay J.M."/>
            <person name="Skokan R."/>
            <person name="Toyoda A."/>
            <person name="Suzuki Y."/>
            <person name="Kagoshima H."/>
            <person name="Schijlen E."/>
            <person name="Tajeshwar N."/>
            <person name="Catarino B."/>
            <person name="Hetherington A.J."/>
            <person name="Saltykova A."/>
            <person name="Bonnot C."/>
            <person name="Breuninger H."/>
            <person name="Symeonidi A."/>
            <person name="Radhakrishnan G.V."/>
            <person name="Van Nieuwerburgh F."/>
            <person name="Deforce D."/>
            <person name="Chang C."/>
            <person name="Karol K.G."/>
            <person name="Hedrich R."/>
            <person name="Ulvskov P."/>
            <person name="Glockner G."/>
            <person name="Delwiche C.F."/>
            <person name="Petrasek J."/>
            <person name="Van de Peer Y."/>
            <person name="Friml J."/>
            <person name="Beilby M."/>
            <person name="Dolan L."/>
            <person name="Kohara Y."/>
            <person name="Sugano S."/>
            <person name="Fujiyama A."/>
            <person name="Delaux P.-M."/>
            <person name="Quint M."/>
            <person name="TheiBen G."/>
            <person name="Hagemann M."/>
            <person name="Harholt J."/>
            <person name="Dunand C."/>
            <person name="Zachgo S."/>
            <person name="Langdale J."/>
            <person name="Maumus F."/>
            <person name="Straeten D.V.D."/>
            <person name="Gould S.B."/>
            <person name="Rensing S.A."/>
        </authorList>
    </citation>
    <scope>NUCLEOTIDE SEQUENCE [LARGE SCALE GENOMIC DNA]</scope>
    <source>
        <strain evidence="2 3">S276</strain>
    </source>
</reference>
<evidence type="ECO:0000313" key="3">
    <source>
        <dbReference type="Proteomes" id="UP000265515"/>
    </source>
</evidence>